<organism evidence="1 2">
    <name type="scientific">Petralouisia muris</name>
    <dbReference type="NCBI Taxonomy" id="3032872"/>
    <lineage>
        <taxon>Bacteria</taxon>
        <taxon>Bacillati</taxon>
        <taxon>Bacillota</taxon>
        <taxon>Clostridia</taxon>
        <taxon>Lachnospirales</taxon>
        <taxon>Lachnospiraceae</taxon>
        <taxon>Petralouisia</taxon>
    </lineage>
</organism>
<accession>A0AC61RZ03</accession>
<reference evidence="1" key="1">
    <citation type="submission" date="2019-04" db="EMBL/GenBank/DDBJ databases">
        <title>Microbes associate with the intestines of laboratory mice.</title>
        <authorList>
            <person name="Navarre W."/>
            <person name="Wong E."/>
            <person name="Huang K."/>
            <person name="Tropini C."/>
            <person name="Ng K."/>
            <person name="Yu B."/>
        </authorList>
    </citation>
    <scope>NUCLEOTIDE SEQUENCE</scope>
    <source>
        <strain evidence="1">NM01_1-7b</strain>
    </source>
</reference>
<dbReference type="Proteomes" id="UP000304953">
    <property type="component" value="Unassembled WGS sequence"/>
</dbReference>
<gene>
    <name evidence="1" type="ORF">E5329_05190</name>
</gene>
<protein>
    <submittedName>
        <fullName evidence="1">GntR family transcriptional regulator</fullName>
    </submittedName>
</protein>
<evidence type="ECO:0000313" key="1">
    <source>
        <dbReference type="EMBL" id="TGY97305.1"/>
    </source>
</evidence>
<name>A0AC61RZ03_9FIRM</name>
<sequence length="216" mass="25433">MPRETLKHQAYNIIKEKIINCEYAPEMVINEELIQKEISVSRTPIRDALSRLEQEGLVKILPKKGIYIPNITLDEINMLYEARHLIEPYSVQHYGNKIPKETYMNYFRQYEAYLNKPSETAYSFEEMDDKFHRIFIDASENSYFLSLYTAIESQIRRTRVLTGIMQKGRLKPTVEEHMTIVKATLKGNWAEAADALRYHLSQSKDIIFDYILQQSN</sequence>
<comment type="caution">
    <text evidence="1">The sequence shown here is derived from an EMBL/GenBank/DDBJ whole genome shotgun (WGS) entry which is preliminary data.</text>
</comment>
<proteinExistence type="predicted"/>
<dbReference type="EMBL" id="SRYA01000008">
    <property type="protein sequence ID" value="TGY97305.1"/>
    <property type="molecule type" value="Genomic_DNA"/>
</dbReference>
<evidence type="ECO:0000313" key="2">
    <source>
        <dbReference type="Proteomes" id="UP000304953"/>
    </source>
</evidence>
<keyword evidence="2" id="KW-1185">Reference proteome</keyword>